<dbReference type="Gene3D" id="3.10.180.10">
    <property type="entry name" value="2,3-Dihydroxybiphenyl 1,2-Dioxygenase, domain 1"/>
    <property type="match status" value="1"/>
</dbReference>
<evidence type="ECO:0000313" key="2">
    <source>
        <dbReference type="EMBL" id="MFF0453459.1"/>
    </source>
</evidence>
<dbReference type="CDD" id="cd06587">
    <property type="entry name" value="VOC"/>
    <property type="match status" value="1"/>
</dbReference>
<dbReference type="PROSITE" id="PS51819">
    <property type="entry name" value="VOC"/>
    <property type="match status" value="1"/>
</dbReference>
<gene>
    <name evidence="2" type="ORF">ACFYTH_08830</name>
</gene>
<dbReference type="EMBL" id="JBIALX010000003">
    <property type="protein sequence ID" value="MFF0453459.1"/>
    <property type="molecule type" value="Genomic_DNA"/>
</dbReference>
<dbReference type="InterPro" id="IPR029068">
    <property type="entry name" value="Glyas_Bleomycin-R_OHBP_Dase"/>
</dbReference>
<organism evidence="2 3">
    <name type="scientific">Nocardia africana</name>
    <dbReference type="NCBI Taxonomy" id="134964"/>
    <lineage>
        <taxon>Bacteria</taxon>
        <taxon>Bacillati</taxon>
        <taxon>Actinomycetota</taxon>
        <taxon>Actinomycetes</taxon>
        <taxon>Mycobacteriales</taxon>
        <taxon>Nocardiaceae</taxon>
        <taxon>Nocardia</taxon>
    </lineage>
</organism>
<evidence type="ECO:0000313" key="3">
    <source>
        <dbReference type="Proteomes" id="UP001601521"/>
    </source>
</evidence>
<feature type="domain" description="VOC" evidence="1">
    <location>
        <begin position="24"/>
        <end position="137"/>
    </location>
</feature>
<dbReference type="RefSeq" id="WP_387250303.1">
    <property type="nucleotide sequence ID" value="NZ_JBIALX010000003.1"/>
</dbReference>
<dbReference type="InterPro" id="IPR037523">
    <property type="entry name" value="VOC_core"/>
</dbReference>
<evidence type="ECO:0000259" key="1">
    <source>
        <dbReference type="PROSITE" id="PS51819"/>
    </source>
</evidence>
<proteinExistence type="predicted"/>
<name>A0ABW6NE98_9NOCA</name>
<dbReference type="InterPro" id="IPR004360">
    <property type="entry name" value="Glyas_Fos-R_dOase_dom"/>
</dbReference>
<reference evidence="2 3" key="1">
    <citation type="submission" date="2024-10" db="EMBL/GenBank/DDBJ databases">
        <title>The Natural Products Discovery Center: Release of the First 8490 Sequenced Strains for Exploring Actinobacteria Biosynthetic Diversity.</title>
        <authorList>
            <person name="Kalkreuter E."/>
            <person name="Kautsar S.A."/>
            <person name="Yang D."/>
            <person name="Bader C.D."/>
            <person name="Teijaro C.N."/>
            <person name="Fluegel L."/>
            <person name="Davis C.M."/>
            <person name="Simpson J.R."/>
            <person name="Lauterbach L."/>
            <person name="Steele A.D."/>
            <person name="Gui C."/>
            <person name="Meng S."/>
            <person name="Li G."/>
            <person name="Viehrig K."/>
            <person name="Ye F."/>
            <person name="Su P."/>
            <person name="Kiefer A.F."/>
            <person name="Nichols A."/>
            <person name="Cepeda A.J."/>
            <person name="Yan W."/>
            <person name="Fan B."/>
            <person name="Jiang Y."/>
            <person name="Adhikari A."/>
            <person name="Zheng C.-J."/>
            <person name="Schuster L."/>
            <person name="Cowan T.M."/>
            <person name="Smanski M.J."/>
            <person name="Chevrette M.G."/>
            <person name="De Carvalho L.P.S."/>
            <person name="Shen B."/>
        </authorList>
    </citation>
    <scope>NUCLEOTIDE SEQUENCE [LARGE SCALE GENOMIC DNA]</scope>
    <source>
        <strain evidence="2 3">NPDC004550</strain>
    </source>
</reference>
<sequence length="253" mass="27236">MTLTTVQVLASGSDRFPPKGTAMKILEVELTTTHLAATAEFYRDLLELPVTTQPEGIVVDIGSSRLRVTAGAAFDGVHHLAFGISPHDFDLARRWLRQRTELITAGGSDIIDGPEGWDSRSLYFRGPEGILLEFIAREADRATPGSTDETPRLLSISEVGIGVPDVRQTVRHLAEAVELPPFPPQLPGFAPVGGHDGLLILANAGRIWFPTQEDIPATGPVSARIATPGHDATVALTDEAVVRCVQAHPEFRT</sequence>
<keyword evidence="3" id="KW-1185">Reference proteome</keyword>
<dbReference type="Proteomes" id="UP001601521">
    <property type="component" value="Unassembled WGS sequence"/>
</dbReference>
<protein>
    <submittedName>
        <fullName evidence="2">VOC family protein</fullName>
    </submittedName>
</protein>
<accession>A0ABW6NE98</accession>
<dbReference type="SUPFAM" id="SSF54593">
    <property type="entry name" value="Glyoxalase/Bleomycin resistance protein/Dihydroxybiphenyl dioxygenase"/>
    <property type="match status" value="1"/>
</dbReference>
<dbReference type="Pfam" id="PF00903">
    <property type="entry name" value="Glyoxalase"/>
    <property type="match status" value="1"/>
</dbReference>
<comment type="caution">
    <text evidence="2">The sequence shown here is derived from an EMBL/GenBank/DDBJ whole genome shotgun (WGS) entry which is preliminary data.</text>
</comment>